<protein>
    <recommendedName>
        <fullName evidence="5">SUEL-type lectin domain-containing protein</fullName>
    </recommendedName>
</protein>
<dbReference type="InParanoid" id="C3YET6"/>
<dbReference type="Pfam" id="PF01436">
    <property type="entry name" value="NHL"/>
    <property type="match status" value="1"/>
</dbReference>
<dbReference type="GO" id="GO:0030246">
    <property type="term" value="F:carbohydrate binding"/>
    <property type="evidence" value="ECO:0007669"/>
    <property type="project" value="InterPro"/>
</dbReference>
<dbReference type="InterPro" id="IPR043159">
    <property type="entry name" value="Lectin_gal-bd_sf"/>
</dbReference>
<dbReference type="PANTHER" id="PTHR24104:SF50">
    <property type="entry name" value="SMP-30_GLUCONOLACTONASE_LRE-LIKE REGION DOMAIN-CONTAINING PROTEIN"/>
    <property type="match status" value="1"/>
</dbReference>
<evidence type="ECO:0000259" key="5">
    <source>
        <dbReference type="PROSITE" id="PS50228"/>
    </source>
</evidence>
<dbReference type="FunFam" id="2.120.10.30:FF:000202">
    <property type="entry name" value="Uncharacterized protein"/>
    <property type="match status" value="1"/>
</dbReference>
<dbReference type="Gene3D" id="2.60.120.740">
    <property type="match status" value="1"/>
</dbReference>
<dbReference type="InterPro" id="IPR001258">
    <property type="entry name" value="NHL_repeat"/>
</dbReference>
<feature type="compositionally biased region" description="Polar residues" evidence="3">
    <location>
        <begin position="202"/>
        <end position="213"/>
    </location>
</feature>
<feature type="region of interest" description="Disordered" evidence="3">
    <location>
        <begin position="1"/>
        <end position="48"/>
    </location>
</feature>
<dbReference type="FunFam" id="2.60.120.740:FF:000010">
    <property type="entry name" value="Uncharacterized protein"/>
    <property type="match status" value="1"/>
</dbReference>
<keyword evidence="4" id="KW-0472">Membrane</keyword>
<feature type="compositionally biased region" description="Basic and acidic residues" evidence="3">
    <location>
        <begin position="25"/>
        <end position="39"/>
    </location>
</feature>
<name>C3YET6_BRAFL</name>
<reference evidence="6" key="1">
    <citation type="journal article" date="2008" name="Nature">
        <title>The amphioxus genome and the evolution of the chordate karyotype.</title>
        <authorList>
            <consortium name="US DOE Joint Genome Institute (JGI-PGF)"/>
            <person name="Putnam N.H."/>
            <person name="Butts T."/>
            <person name="Ferrier D.E.K."/>
            <person name="Furlong R.F."/>
            <person name="Hellsten U."/>
            <person name="Kawashima T."/>
            <person name="Robinson-Rechavi M."/>
            <person name="Shoguchi E."/>
            <person name="Terry A."/>
            <person name="Yu J.-K."/>
            <person name="Benito-Gutierrez E.L."/>
            <person name="Dubchak I."/>
            <person name="Garcia-Fernandez J."/>
            <person name="Gibson-Brown J.J."/>
            <person name="Grigoriev I.V."/>
            <person name="Horton A.C."/>
            <person name="de Jong P.J."/>
            <person name="Jurka J."/>
            <person name="Kapitonov V.V."/>
            <person name="Kohara Y."/>
            <person name="Kuroki Y."/>
            <person name="Lindquist E."/>
            <person name="Lucas S."/>
            <person name="Osoegawa K."/>
            <person name="Pennacchio L.A."/>
            <person name="Salamov A.A."/>
            <person name="Satou Y."/>
            <person name="Sauka-Spengler T."/>
            <person name="Schmutz J."/>
            <person name="Shin-I T."/>
            <person name="Toyoda A."/>
            <person name="Bronner-Fraser M."/>
            <person name="Fujiyama A."/>
            <person name="Holland L.Z."/>
            <person name="Holland P.W.H."/>
            <person name="Satoh N."/>
            <person name="Rokhsar D.S."/>
        </authorList>
    </citation>
    <scope>NUCLEOTIDE SEQUENCE [LARGE SCALE GENOMIC DNA]</scope>
    <source>
        <strain evidence="6">S238N-H82</strain>
        <tissue evidence="6">Testes</tissue>
    </source>
</reference>
<feature type="compositionally biased region" description="Basic and acidic residues" evidence="3">
    <location>
        <begin position="273"/>
        <end position="282"/>
    </location>
</feature>
<evidence type="ECO:0000313" key="6">
    <source>
        <dbReference type="EMBL" id="EEN61180.1"/>
    </source>
</evidence>
<accession>C3YET6</accession>
<dbReference type="CDD" id="cd05819">
    <property type="entry name" value="NHL"/>
    <property type="match status" value="1"/>
</dbReference>
<proteinExistence type="predicted"/>
<evidence type="ECO:0000256" key="1">
    <source>
        <dbReference type="ARBA" id="ARBA00022737"/>
    </source>
</evidence>
<feature type="region of interest" description="Disordered" evidence="3">
    <location>
        <begin position="257"/>
        <end position="309"/>
    </location>
</feature>
<dbReference type="PROSITE" id="PS50228">
    <property type="entry name" value="SUEL_LECTIN"/>
    <property type="match status" value="1"/>
</dbReference>
<evidence type="ECO:0000256" key="4">
    <source>
        <dbReference type="SAM" id="Phobius"/>
    </source>
</evidence>
<dbReference type="eggNOG" id="KOG2177">
    <property type="taxonomic scope" value="Eukaryota"/>
</dbReference>
<dbReference type="InterPro" id="IPR050952">
    <property type="entry name" value="TRIM-NHL_E3_ligases"/>
</dbReference>
<gene>
    <name evidence="6" type="ORF">BRAFLDRAFT_80893</name>
</gene>
<dbReference type="SUPFAM" id="SSF101898">
    <property type="entry name" value="NHL repeat"/>
    <property type="match status" value="1"/>
</dbReference>
<dbReference type="Gene3D" id="2.120.10.30">
    <property type="entry name" value="TolB, C-terminal domain"/>
    <property type="match status" value="2"/>
</dbReference>
<dbReference type="InterPro" id="IPR000922">
    <property type="entry name" value="Lectin_gal-bd_dom"/>
</dbReference>
<dbReference type="PANTHER" id="PTHR24104">
    <property type="entry name" value="E3 UBIQUITIN-PROTEIN LIGASE NHLRC1-RELATED"/>
    <property type="match status" value="1"/>
</dbReference>
<feature type="region of interest" description="Disordered" evidence="3">
    <location>
        <begin position="181"/>
        <end position="242"/>
    </location>
</feature>
<feature type="repeat" description="NHL" evidence="2">
    <location>
        <begin position="775"/>
        <end position="818"/>
    </location>
</feature>
<feature type="compositionally biased region" description="Basic and acidic residues" evidence="3">
    <location>
        <begin position="181"/>
        <end position="199"/>
    </location>
</feature>
<dbReference type="Pfam" id="PF02140">
    <property type="entry name" value="SUEL_Lectin"/>
    <property type="match status" value="1"/>
</dbReference>
<dbReference type="FunFam" id="2.120.10.30:FF:000203">
    <property type="entry name" value="Uncharacterized protein"/>
    <property type="match status" value="1"/>
</dbReference>
<dbReference type="PROSITE" id="PS51125">
    <property type="entry name" value="NHL"/>
    <property type="match status" value="1"/>
</dbReference>
<dbReference type="AlphaFoldDB" id="C3YET6"/>
<organism>
    <name type="scientific">Branchiostoma floridae</name>
    <name type="common">Florida lancelet</name>
    <name type="synonym">Amphioxus</name>
    <dbReference type="NCBI Taxonomy" id="7739"/>
    <lineage>
        <taxon>Eukaryota</taxon>
        <taxon>Metazoa</taxon>
        <taxon>Chordata</taxon>
        <taxon>Cephalochordata</taxon>
        <taxon>Leptocardii</taxon>
        <taxon>Amphioxiformes</taxon>
        <taxon>Branchiostomatidae</taxon>
        <taxon>Branchiostoma</taxon>
    </lineage>
</organism>
<feature type="domain" description="SUEL-type lectin" evidence="5">
    <location>
        <begin position="477"/>
        <end position="579"/>
    </location>
</feature>
<evidence type="ECO:0000256" key="3">
    <source>
        <dbReference type="SAM" id="MobiDB-lite"/>
    </source>
</evidence>
<dbReference type="EMBL" id="GG666507">
    <property type="protein sequence ID" value="EEN61180.1"/>
    <property type="molecule type" value="Genomic_DNA"/>
</dbReference>
<keyword evidence="4" id="KW-1133">Transmembrane helix</keyword>
<feature type="compositionally biased region" description="Polar residues" evidence="3">
    <location>
        <begin position="1"/>
        <end position="12"/>
    </location>
</feature>
<keyword evidence="1" id="KW-0677">Repeat</keyword>
<sequence>MSQSITGENNPTNHREQEGPTSPLQHEDNPEPDDAHVLDAENTAEPTRMSACLKVSSNSQGQEIFMGENAIYRTNPEELTSPLQNEEKSDVLYTDNTADQTRMSTCGKGSLKVPGHNISEEDATYVIGNEPEDTSQSHMITNAHFYVIPHNNDVPSPSADVYFVSDKYNTEDLAMYTASTDSKELDPNNHGHAGEEPKVEQAGSTVAMNSNANRDADRSQPDTSEDDAKDEACHNDLSDDGDIQPYAVAHMRDHETYLRKTASRAPQTEGCSDADKRGHDPDAQEAQNPRSKGFPNPIHRANVPQQASEDTGVHDIQAPSINANDLEANPTYVLNAGQQASDDTNGYFAVRRCCLFAVLAAVLFLVGAIAAGILKSIRGTNLTNLQVDSNNGTKAPTLESINYGTNQPILDSINYGTNTPNHGSMDGTNATILGGIIGTNVPNLSIDGTNPPNVGITNGTNPPDLGSIDGTHGTNPVSCKTGGIDPPIKDKLLVIDDAFFGRRTRETMSGCKCGWFSSCNLDKCGEKEAGKLLNKAEVVARRKCQGLQQCNMKVSMSWTNFGDPCPNTKKYLEVTYHCEEKKERVSSRLATGGPYGTTDGLAVYSDNEIFVTHSSKKTIQVFSMKGAKLRNIPTGDMNPCGIATGPNNSLWVVLQGGRENRPIYENAVSHYRKDGHVLAKYNCNGRFRIHAIAVDKLADKIILTIERRSGGRLHAEFVWFSLTHTQGTPTCNMSKFGSIEGEARHSVAVDKRGNIFIADKYNDRVLRYDKNGVYLSSFGSRGTGVGYLYHPSGICVDSWGRVIVADSGNARVEMFTAEGDHVCTVAYINNPLRVAIGGEGQIVVSNHAFVTILPKH</sequence>
<feature type="transmembrane region" description="Helical" evidence="4">
    <location>
        <begin position="355"/>
        <end position="374"/>
    </location>
</feature>
<keyword evidence="4" id="KW-0812">Transmembrane</keyword>
<evidence type="ECO:0000256" key="2">
    <source>
        <dbReference type="PROSITE-ProRule" id="PRU00504"/>
    </source>
</evidence>
<dbReference type="InterPro" id="IPR011042">
    <property type="entry name" value="6-blade_b-propeller_TolB-like"/>
</dbReference>